<evidence type="ECO:0000256" key="1">
    <source>
        <dbReference type="SAM" id="MobiDB-lite"/>
    </source>
</evidence>
<feature type="compositionally biased region" description="Low complexity" evidence="1">
    <location>
        <begin position="22"/>
        <end position="32"/>
    </location>
</feature>
<dbReference type="EMBL" id="CP115300">
    <property type="protein sequence ID" value="WBO66705.1"/>
    <property type="molecule type" value="Genomic_DNA"/>
</dbReference>
<protein>
    <submittedName>
        <fullName evidence="2">Uncharacterized protein</fullName>
    </submittedName>
</protein>
<evidence type="ECO:0000313" key="3">
    <source>
        <dbReference type="Proteomes" id="UP001212326"/>
    </source>
</evidence>
<accession>A0ABY7P8X5</accession>
<dbReference type="Proteomes" id="UP001212326">
    <property type="component" value="Chromosome"/>
</dbReference>
<evidence type="ECO:0000313" key="2">
    <source>
        <dbReference type="EMBL" id="WBO66705.1"/>
    </source>
</evidence>
<keyword evidence="3" id="KW-1185">Reference proteome</keyword>
<name>A0ABY7P8X5_9ACTN</name>
<dbReference type="RefSeq" id="WP_270084147.1">
    <property type="nucleotide sequence ID" value="NZ_CP115300.1"/>
</dbReference>
<feature type="region of interest" description="Disordered" evidence="1">
    <location>
        <begin position="1"/>
        <end position="47"/>
    </location>
</feature>
<gene>
    <name evidence="2" type="ORF">O1G22_29845</name>
</gene>
<reference evidence="2 3" key="1">
    <citation type="submission" date="2022-12" db="EMBL/GenBank/DDBJ databases">
        <authorList>
            <person name="Mo P."/>
        </authorList>
    </citation>
    <scope>NUCLEOTIDE SEQUENCE [LARGE SCALE GENOMIC DNA]</scope>
    <source>
        <strain evidence="2 3">HUAS 2-6</strain>
    </source>
</reference>
<organism evidence="2 3">
    <name type="scientific">Streptomyces camelliae</name>
    <dbReference type="NCBI Taxonomy" id="3004093"/>
    <lineage>
        <taxon>Bacteria</taxon>
        <taxon>Bacillati</taxon>
        <taxon>Actinomycetota</taxon>
        <taxon>Actinomycetes</taxon>
        <taxon>Kitasatosporales</taxon>
        <taxon>Streptomycetaceae</taxon>
        <taxon>Streptomyces</taxon>
    </lineage>
</organism>
<sequence>MERVRQGLRAQQEARSGRIHGPNAPEPEAAANRPRRRRLGRSSDYQDLVARVQPLLDKVTEAAAGRDRG</sequence>
<proteinExistence type="predicted"/>